<organism evidence="7 8">
    <name type="scientific">Litchfieldia salsa</name>
    <dbReference type="NCBI Taxonomy" id="930152"/>
    <lineage>
        <taxon>Bacteria</taxon>
        <taxon>Bacillati</taxon>
        <taxon>Bacillota</taxon>
        <taxon>Bacilli</taxon>
        <taxon>Bacillales</taxon>
        <taxon>Bacillaceae</taxon>
        <taxon>Litchfieldia</taxon>
    </lineage>
</organism>
<dbReference type="InterPro" id="IPR001789">
    <property type="entry name" value="Sig_transdc_resp-reg_receiver"/>
</dbReference>
<feature type="domain" description="HTH araC/xylS-type" evidence="5">
    <location>
        <begin position="417"/>
        <end position="515"/>
    </location>
</feature>
<feature type="domain" description="Response regulatory" evidence="6">
    <location>
        <begin position="2"/>
        <end position="119"/>
    </location>
</feature>
<accession>A0A1H0Q020</accession>
<dbReference type="PROSITE" id="PS00041">
    <property type="entry name" value="HTH_ARAC_FAMILY_1"/>
    <property type="match status" value="1"/>
</dbReference>
<dbReference type="InterPro" id="IPR018062">
    <property type="entry name" value="HTH_AraC-typ_CS"/>
</dbReference>
<dbReference type="PANTHER" id="PTHR43280:SF27">
    <property type="entry name" value="TRANSCRIPTIONAL REGULATOR MTLR"/>
    <property type="match status" value="1"/>
</dbReference>
<dbReference type="InterPro" id="IPR020449">
    <property type="entry name" value="Tscrpt_reg_AraC-type_HTH"/>
</dbReference>
<keyword evidence="3" id="KW-0804">Transcription</keyword>
<evidence type="ECO:0000256" key="4">
    <source>
        <dbReference type="PROSITE-ProRule" id="PRU00169"/>
    </source>
</evidence>
<dbReference type="SUPFAM" id="SSF52172">
    <property type="entry name" value="CheY-like"/>
    <property type="match status" value="1"/>
</dbReference>
<dbReference type="RefSeq" id="WP_090849629.1">
    <property type="nucleotide sequence ID" value="NZ_FNJU01000001.1"/>
</dbReference>
<gene>
    <name evidence="7" type="ORF">SAMN05216565_101538</name>
</gene>
<dbReference type="AlphaFoldDB" id="A0A1H0Q020"/>
<dbReference type="Pfam" id="PF12833">
    <property type="entry name" value="HTH_18"/>
    <property type="match status" value="1"/>
</dbReference>
<dbReference type="SUPFAM" id="SSF46689">
    <property type="entry name" value="Homeodomain-like"/>
    <property type="match status" value="2"/>
</dbReference>
<dbReference type="Gene3D" id="3.40.50.2300">
    <property type="match status" value="1"/>
</dbReference>
<dbReference type="OrthoDB" id="9794370at2"/>
<dbReference type="SMART" id="SM00342">
    <property type="entry name" value="HTH_ARAC"/>
    <property type="match status" value="1"/>
</dbReference>
<evidence type="ECO:0000256" key="2">
    <source>
        <dbReference type="ARBA" id="ARBA00023125"/>
    </source>
</evidence>
<evidence type="ECO:0000313" key="7">
    <source>
        <dbReference type="EMBL" id="SDP10713.1"/>
    </source>
</evidence>
<reference evidence="8" key="1">
    <citation type="submission" date="2016-10" db="EMBL/GenBank/DDBJ databases">
        <authorList>
            <person name="Varghese N."/>
            <person name="Submissions S."/>
        </authorList>
    </citation>
    <scope>NUCLEOTIDE SEQUENCE [LARGE SCALE GENOMIC DNA]</scope>
    <source>
        <strain evidence="8">IBRC-M10078</strain>
    </source>
</reference>
<dbReference type="EMBL" id="FNJU01000001">
    <property type="protein sequence ID" value="SDP10713.1"/>
    <property type="molecule type" value="Genomic_DNA"/>
</dbReference>
<protein>
    <submittedName>
        <fullName evidence="7">Two component transcriptional regulator, AraC family</fullName>
    </submittedName>
</protein>
<keyword evidence="4" id="KW-0597">Phosphoprotein</keyword>
<dbReference type="SMART" id="SM00448">
    <property type="entry name" value="REC"/>
    <property type="match status" value="1"/>
</dbReference>
<dbReference type="GO" id="GO:0003700">
    <property type="term" value="F:DNA-binding transcription factor activity"/>
    <property type="evidence" value="ECO:0007669"/>
    <property type="project" value="InterPro"/>
</dbReference>
<feature type="modified residue" description="4-aspartylphosphate" evidence="4">
    <location>
        <position position="54"/>
    </location>
</feature>
<dbReference type="PANTHER" id="PTHR43280">
    <property type="entry name" value="ARAC-FAMILY TRANSCRIPTIONAL REGULATOR"/>
    <property type="match status" value="1"/>
</dbReference>
<keyword evidence="8" id="KW-1185">Reference proteome</keyword>
<dbReference type="Proteomes" id="UP000199159">
    <property type="component" value="Unassembled WGS sequence"/>
</dbReference>
<dbReference type="Pfam" id="PF00072">
    <property type="entry name" value="Response_reg"/>
    <property type="match status" value="1"/>
</dbReference>
<evidence type="ECO:0000313" key="8">
    <source>
        <dbReference type="Proteomes" id="UP000199159"/>
    </source>
</evidence>
<evidence type="ECO:0000256" key="1">
    <source>
        <dbReference type="ARBA" id="ARBA00023015"/>
    </source>
</evidence>
<dbReference type="GO" id="GO:0000160">
    <property type="term" value="P:phosphorelay signal transduction system"/>
    <property type="evidence" value="ECO:0007669"/>
    <property type="project" value="InterPro"/>
</dbReference>
<proteinExistence type="predicted"/>
<evidence type="ECO:0000259" key="5">
    <source>
        <dbReference type="PROSITE" id="PS01124"/>
    </source>
</evidence>
<name>A0A1H0Q020_9BACI</name>
<keyword evidence="2" id="KW-0238">DNA-binding</keyword>
<evidence type="ECO:0000256" key="3">
    <source>
        <dbReference type="ARBA" id="ARBA00023163"/>
    </source>
</evidence>
<evidence type="ECO:0000259" key="6">
    <source>
        <dbReference type="PROSITE" id="PS50110"/>
    </source>
</evidence>
<sequence>MRLIIVDDEELERKGLSKMIQREMPEITILGEARNGRTAVELAEKLHPDVMLMDIKMPGMDGVEAVKMIREKNKDIKFIMISAFNTFEYAKGVMQEGVKEYILKPSMKDDVIGALRRVKKDLAEHKKNLEIEYKYNTALSLMESGWLSSLLLEQVEEMYLQEWNKLLNIEAVMGCIILFSFKGKNILIDKEMNKVFYNWLKKKQKDMDDDIVVGPMIDEKVPVLLLVKKTTRDTKVKAFARSYCRSVINQFNEQFSEASLKAGIGLPYQKSEDFIKSYHEAIIAFEQIRESEVSYGIISEEVVEKVNRQNIYEKENELLELIKLGDRTKLLHEFEIYFDGLLDQTNGEINQLVQAVEEFFVVISRDLYNFGYKLELKALHHEIHTNNELREASKERILEILMHVHVWKKSHLKGIIHKAKEFIDQRFGDTITLEEVADYVNLTPFYFSKIFKEKMGVTFIDYMTDVRIKFAKKEMIMTDKSLKEICFDCGYKDPNYFSRVFKKKTGETPKDYRQKYVKIEHL</sequence>
<dbReference type="PRINTS" id="PR00032">
    <property type="entry name" value="HTHARAC"/>
</dbReference>
<dbReference type="PROSITE" id="PS01124">
    <property type="entry name" value="HTH_ARAC_FAMILY_2"/>
    <property type="match status" value="1"/>
</dbReference>
<dbReference type="InterPro" id="IPR011006">
    <property type="entry name" value="CheY-like_superfamily"/>
</dbReference>
<dbReference type="InterPro" id="IPR018060">
    <property type="entry name" value="HTH_AraC"/>
</dbReference>
<dbReference type="CDD" id="cd17536">
    <property type="entry name" value="REC_YesN-like"/>
    <property type="match status" value="1"/>
</dbReference>
<dbReference type="InterPro" id="IPR009057">
    <property type="entry name" value="Homeodomain-like_sf"/>
</dbReference>
<dbReference type="STRING" id="930152.SAMN05216565_101538"/>
<keyword evidence="1" id="KW-0805">Transcription regulation</keyword>
<dbReference type="PROSITE" id="PS50110">
    <property type="entry name" value="RESPONSE_REGULATORY"/>
    <property type="match status" value="1"/>
</dbReference>
<dbReference type="Gene3D" id="1.10.10.60">
    <property type="entry name" value="Homeodomain-like"/>
    <property type="match status" value="2"/>
</dbReference>
<dbReference type="GO" id="GO:0043565">
    <property type="term" value="F:sequence-specific DNA binding"/>
    <property type="evidence" value="ECO:0007669"/>
    <property type="project" value="InterPro"/>
</dbReference>